<protein>
    <recommendedName>
        <fullName evidence="4">Transposase</fullName>
    </recommendedName>
</protein>
<gene>
    <name evidence="2" type="ORF">DFH08DRAFT_797303</name>
</gene>
<organism evidence="2 3">
    <name type="scientific">Mycena albidolilacea</name>
    <dbReference type="NCBI Taxonomy" id="1033008"/>
    <lineage>
        <taxon>Eukaryota</taxon>
        <taxon>Fungi</taxon>
        <taxon>Dikarya</taxon>
        <taxon>Basidiomycota</taxon>
        <taxon>Agaricomycotina</taxon>
        <taxon>Agaricomycetes</taxon>
        <taxon>Agaricomycetidae</taxon>
        <taxon>Agaricales</taxon>
        <taxon>Marasmiineae</taxon>
        <taxon>Mycenaceae</taxon>
        <taxon>Mycena</taxon>
    </lineage>
</organism>
<dbReference type="EMBL" id="JARIHO010000002">
    <property type="protein sequence ID" value="KAJ7366312.1"/>
    <property type="molecule type" value="Genomic_DNA"/>
</dbReference>
<evidence type="ECO:0008006" key="4">
    <source>
        <dbReference type="Google" id="ProtNLM"/>
    </source>
</evidence>
<keyword evidence="3" id="KW-1185">Reference proteome</keyword>
<comment type="caution">
    <text evidence="2">The sequence shown here is derived from an EMBL/GenBank/DDBJ whole genome shotgun (WGS) entry which is preliminary data.</text>
</comment>
<sequence length="463" mass="52283">MGKKVICTCLECITHQVFVNAADSLSDYAKSPNSRARPGGVEELFDEEGDFKEKPRGSLGIVINDLLIIQLCSALIVWLNLKASVSRETANIILKALQFILNTTLELLQVALIAQGVPVQVPKLRIPKDLRTIYRNYTKEPEIICTPCCPKCYTLYPSLEKMPEKCTAKVSKKSRIWCKAELWWTQHFGKESKQVPITTFNTQKIESWLEWFLSRKSTEDYLAESYQRPAAADGEEMADLQDSPWWKKLKELGDKYNLVFGLYIDWFNPRSNKMAGGFSFNLYICALGKQKQVSTGTVILYCLNLPPEVRYLPENVFIVGLTPSPSKPSARTLLPLLNPLMKTILLYDFPGKNLTTYYHLERVKISDAGGEEDAQDVLEYEASFNPESFARWREQYLRATQSEEEEEEEEDQTTPKGTPAPDGDDPMDGSTSEATPVPESNPPDDADNDKVNSGSDFEDIAVQ</sequence>
<feature type="compositionally biased region" description="Acidic residues" evidence="1">
    <location>
        <begin position="402"/>
        <end position="412"/>
    </location>
</feature>
<evidence type="ECO:0000313" key="2">
    <source>
        <dbReference type="EMBL" id="KAJ7366312.1"/>
    </source>
</evidence>
<name>A0AAD7AQX2_9AGAR</name>
<proteinExistence type="predicted"/>
<evidence type="ECO:0000256" key="1">
    <source>
        <dbReference type="SAM" id="MobiDB-lite"/>
    </source>
</evidence>
<dbReference type="Proteomes" id="UP001218218">
    <property type="component" value="Unassembled WGS sequence"/>
</dbReference>
<accession>A0AAD7AQX2</accession>
<evidence type="ECO:0000313" key="3">
    <source>
        <dbReference type="Proteomes" id="UP001218218"/>
    </source>
</evidence>
<dbReference type="AlphaFoldDB" id="A0AAD7AQX2"/>
<reference evidence="2" key="1">
    <citation type="submission" date="2023-03" db="EMBL/GenBank/DDBJ databases">
        <title>Massive genome expansion in bonnet fungi (Mycena s.s.) driven by repeated elements and novel gene families across ecological guilds.</title>
        <authorList>
            <consortium name="Lawrence Berkeley National Laboratory"/>
            <person name="Harder C.B."/>
            <person name="Miyauchi S."/>
            <person name="Viragh M."/>
            <person name="Kuo A."/>
            <person name="Thoen E."/>
            <person name="Andreopoulos B."/>
            <person name="Lu D."/>
            <person name="Skrede I."/>
            <person name="Drula E."/>
            <person name="Henrissat B."/>
            <person name="Morin E."/>
            <person name="Kohler A."/>
            <person name="Barry K."/>
            <person name="LaButti K."/>
            <person name="Morin E."/>
            <person name="Salamov A."/>
            <person name="Lipzen A."/>
            <person name="Mereny Z."/>
            <person name="Hegedus B."/>
            <person name="Baldrian P."/>
            <person name="Stursova M."/>
            <person name="Weitz H."/>
            <person name="Taylor A."/>
            <person name="Grigoriev I.V."/>
            <person name="Nagy L.G."/>
            <person name="Martin F."/>
            <person name="Kauserud H."/>
        </authorList>
    </citation>
    <scope>NUCLEOTIDE SEQUENCE</scope>
    <source>
        <strain evidence="2">CBHHK002</strain>
    </source>
</reference>
<feature type="region of interest" description="Disordered" evidence="1">
    <location>
        <begin position="399"/>
        <end position="463"/>
    </location>
</feature>